<dbReference type="Pfam" id="PF00957">
    <property type="entry name" value="Synaptobrevin"/>
    <property type="match status" value="1"/>
</dbReference>
<reference evidence="5" key="1">
    <citation type="submission" date="2014-12" db="EMBL/GenBank/DDBJ databases">
        <title>Insight into the proteome of Arion vulgaris.</title>
        <authorList>
            <person name="Aradska J."/>
            <person name="Bulat T."/>
            <person name="Smidak R."/>
            <person name="Sarate P."/>
            <person name="Gangsoo J."/>
            <person name="Sialana F."/>
            <person name="Bilban M."/>
            <person name="Lubec G."/>
        </authorList>
    </citation>
    <scope>NUCLEOTIDE SEQUENCE</scope>
    <source>
        <tissue evidence="5">Skin</tissue>
    </source>
</reference>
<keyword evidence="3" id="KW-0812">Transmembrane</keyword>
<dbReference type="InterPro" id="IPR001388">
    <property type="entry name" value="Synaptobrevin-like"/>
</dbReference>
<evidence type="ECO:0000256" key="1">
    <source>
        <dbReference type="PROSITE-ProRule" id="PRU00290"/>
    </source>
</evidence>
<gene>
    <name evidence="5" type="primary">ORF8755</name>
</gene>
<accession>A0A0B6Y0V4</accession>
<dbReference type="Gene3D" id="1.20.5.110">
    <property type="match status" value="1"/>
</dbReference>
<evidence type="ECO:0000259" key="4">
    <source>
        <dbReference type="PROSITE" id="PS50892"/>
    </source>
</evidence>
<dbReference type="SUPFAM" id="SSF58038">
    <property type="entry name" value="SNARE fusion complex"/>
    <property type="match status" value="1"/>
</dbReference>
<feature type="transmembrane region" description="Helical" evidence="3">
    <location>
        <begin position="72"/>
        <end position="95"/>
    </location>
</feature>
<organism evidence="5">
    <name type="scientific">Arion vulgaris</name>
    <dbReference type="NCBI Taxonomy" id="1028688"/>
    <lineage>
        <taxon>Eukaryota</taxon>
        <taxon>Metazoa</taxon>
        <taxon>Spiralia</taxon>
        <taxon>Lophotrochozoa</taxon>
        <taxon>Mollusca</taxon>
        <taxon>Gastropoda</taxon>
        <taxon>Heterobranchia</taxon>
        <taxon>Euthyneura</taxon>
        <taxon>Panpulmonata</taxon>
        <taxon>Eupulmonata</taxon>
        <taxon>Stylommatophora</taxon>
        <taxon>Helicina</taxon>
        <taxon>Arionoidea</taxon>
        <taxon>Arionidae</taxon>
        <taxon>Arion</taxon>
    </lineage>
</organism>
<keyword evidence="1" id="KW-0175">Coiled coil</keyword>
<dbReference type="PANTHER" id="PTHR45701">
    <property type="entry name" value="SYNAPTOBREVIN FAMILY MEMBER"/>
    <property type="match status" value="1"/>
</dbReference>
<sequence>VDAASDKILDDLESQVTEVTALLRDNVEKVLERGERIDKLQSRSEHLESSTSNFKTGASKLRKKLWWKNCRMFFLIGLAIFLLILVVILIVLVQVKPWESTSSPQIHNGTKCTTNGHRVRT</sequence>
<feature type="non-terminal residue" evidence="5">
    <location>
        <position position="121"/>
    </location>
</feature>
<dbReference type="InterPro" id="IPR016444">
    <property type="entry name" value="Synaptobrevin/VAMP"/>
</dbReference>
<evidence type="ECO:0000256" key="2">
    <source>
        <dbReference type="SAM" id="MobiDB-lite"/>
    </source>
</evidence>
<protein>
    <recommendedName>
        <fullName evidence="4">V-SNARE coiled-coil homology domain-containing protein</fullName>
    </recommendedName>
</protein>
<feature type="region of interest" description="Disordered" evidence="2">
    <location>
        <begin position="101"/>
        <end position="121"/>
    </location>
</feature>
<dbReference type="PROSITE" id="PS50892">
    <property type="entry name" value="V_SNARE"/>
    <property type="match status" value="1"/>
</dbReference>
<dbReference type="GO" id="GO:0016020">
    <property type="term" value="C:membrane"/>
    <property type="evidence" value="ECO:0007669"/>
    <property type="project" value="InterPro"/>
</dbReference>
<dbReference type="GO" id="GO:0016192">
    <property type="term" value="P:vesicle-mediated transport"/>
    <property type="evidence" value="ECO:0007669"/>
    <property type="project" value="InterPro"/>
</dbReference>
<dbReference type="PRINTS" id="PR00219">
    <property type="entry name" value="SYNAPTOBREVN"/>
</dbReference>
<keyword evidence="3" id="KW-1133">Transmembrane helix</keyword>
<feature type="non-terminal residue" evidence="5">
    <location>
        <position position="1"/>
    </location>
</feature>
<dbReference type="EMBL" id="HACG01002893">
    <property type="protein sequence ID" value="CEK49758.1"/>
    <property type="molecule type" value="Transcribed_RNA"/>
</dbReference>
<proteinExistence type="predicted"/>
<evidence type="ECO:0000256" key="3">
    <source>
        <dbReference type="SAM" id="Phobius"/>
    </source>
</evidence>
<dbReference type="AlphaFoldDB" id="A0A0B6Y0V4"/>
<keyword evidence="3" id="KW-0472">Membrane</keyword>
<evidence type="ECO:0000313" key="5">
    <source>
        <dbReference type="EMBL" id="CEK49758.1"/>
    </source>
</evidence>
<name>A0A0B6Y0V4_9EUPU</name>
<dbReference type="InterPro" id="IPR042855">
    <property type="entry name" value="V_SNARE_CC"/>
</dbReference>
<feature type="domain" description="V-SNARE coiled-coil homology" evidence="4">
    <location>
        <begin position="8"/>
        <end position="68"/>
    </location>
</feature>